<name>A0A0G3FYF0_9GAMM</name>
<protein>
    <recommendedName>
        <fullName evidence="4">VCBS repeat-containing protein</fullName>
    </recommendedName>
</protein>
<dbReference type="PATRIC" id="fig|106634.4.peg.203"/>
<gene>
    <name evidence="2" type="ORF">TVD_00995</name>
</gene>
<evidence type="ECO:0000256" key="1">
    <source>
        <dbReference type="SAM" id="MobiDB-lite"/>
    </source>
</evidence>
<sequence length="351" mass="37908">MQIADYSMQLSSQRFALEATRREARMTVVEGSAVRPRQVPEPPANPAPAARALQNSAPGVAARAPFVGVAPADSELTSVDQLRTELLRLILERFTGREIRVIDPADLKPADTPPEPLERPVARPPRPAAGLSVAWSVEQTRVEVERTSFQAQGRVHTADGKTIDLDIALTMSREFIEHSRLQGGMDAELHDPLVINFDAPAAALTDTRFEFDLDADGSPQQVAFLQPGSGFLAIDRSGSGQVDDGSELFGPLTGDGFAELRRFDHDGNGWIDAADPVYDRLRVWTRDAQGRDQLLALGEVGVGAIYLGHVSTPFDLRRGGDNSLLGQVQSTGVWVGEDGRSGSVQQIDLSA</sequence>
<dbReference type="EMBL" id="CP011367">
    <property type="protein sequence ID" value="AKJ94030.1"/>
    <property type="molecule type" value="Genomic_DNA"/>
</dbReference>
<dbReference type="STRING" id="106634.TVD_00995"/>
<reference evidence="2 3" key="1">
    <citation type="submission" date="2015-04" db="EMBL/GenBank/DDBJ databases">
        <title>Complete Sequence for the Genome of the Thioalkalivibrio versutus D301.</title>
        <authorList>
            <person name="Mu T."/>
            <person name="Zhou J."/>
            <person name="Xu X."/>
        </authorList>
    </citation>
    <scope>NUCLEOTIDE SEQUENCE [LARGE SCALE GENOMIC DNA]</scope>
    <source>
        <strain evidence="2 3">D301</strain>
    </source>
</reference>
<feature type="region of interest" description="Disordered" evidence="1">
    <location>
        <begin position="105"/>
        <end position="125"/>
    </location>
</feature>
<evidence type="ECO:0000313" key="2">
    <source>
        <dbReference type="EMBL" id="AKJ94030.1"/>
    </source>
</evidence>
<proteinExistence type="predicted"/>
<dbReference type="PANTHER" id="PTHR39431">
    <property type="entry name" value="FRPA/C-RELATED PROTEIN"/>
    <property type="match status" value="1"/>
</dbReference>
<dbReference type="AlphaFoldDB" id="A0A0G3FYF0"/>
<dbReference type="Proteomes" id="UP000064201">
    <property type="component" value="Chromosome"/>
</dbReference>
<evidence type="ECO:0000313" key="3">
    <source>
        <dbReference type="Proteomes" id="UP000064201"/>
    </source>
</evidence>
<dbReference type="KEGG" id="tvr:TVD_00995"/>
<feature type="region of interest" description="Disordered" evidence="1">
    <location>
        <begin position="31"/>
        <end position="55"/>
    </location>
</feature>
<evidence type="ECO:0008006" key="4">
    <source>
        <dbReference type="Google" id="ProtNLM"/>
    </source>
</evidence>
<dbReference type="OrthoDB" id="1676884at2"/>
<accession>A0A0G3FYF0</accession>
<dbReference type="RefSeq" id="WP_019563391.1">
    <property type="nucleotide sequence ID" value="NZ_CP011367.1"/>
</dbReference>
<keyword evidence="3" id="KW-1185">Reference proteome</keyword>
<dbReference type="PANTHER" id="PTHR39431:SF1">
    <property type="entry name" value="FRPA_C-RELATED PROTEIN"/>
    <property type="match status" value="1"/>
</dbReference>
<organism evidence="2 3">
    <name type="scientific">Thioalkalivibrio versutus</name>
    <dbReference type="NCBI Taxonomy" id="106634"/>
    <lineage>
        <taxon>Bacteria</taxon>
        <taxon>Pseudomonadati</taxon>
        <taxon>Pseudomonadota</taxon>
        <taxon>Gammaproteobacteria</taxon>
        <taxon>Chromatiales</taxon>
        <taxon>Ectothiorhodospiraceae</taxon>
        <taxon>Thioalkalivibrio</taxon>
    </lineage>
</organism>